<keyword evidence="7 18" id="KW-0732">Signal</keyword>
<dbReference type="EC" id="3.2.1.21" evidence="5"/>
<accession>A0ABR3UBE3</accession>
<comment type="caution">
    <text evidence="20">The sequence shown here is derived from an EMBL/GenBank/DDBJ whole genome shotgun (WGS) entry which is preliminary data.</text>
</comment>
<dbReference type="InterPro" id="IPR001764">
    <property type="entry name" value="Glyco_hydro_3_N"/>
</dbReference>
<evidence type="ECO:0000256" key="4">
    <source>
        <dbReference type="ARBA" id="ARBA00005336"/>
    </source>
</evidence>
<evidence type="ECO:0000256" key="2">
    <source>
        <dbReference type="ARBA" id="ARBA00004613"/>
    </source>
</evidence>
<dbReference type="Gene3D" id="3.20.20.300">
    <property type="entry name" value="Glycoside hydrolase, family 3, N-terminal domain"/>
    <property type="match status" value="1"/>
</dbReference>
<protein>
    <recommendedName>
        <fullName evidence="14">Probable beta-glucosidase G</fullName>
        <ecNumber evidence="5">3.2.1.21</ecNumber>
    </recommendedName>
    <alternativeName>
        <fullName evidence="15">Beta-D-glucoside glucohydrolase G</fullName>
    </alternativeName>
    <alternativeName>
        <fullName evidence="16">Cellobiase G</fullName>
    </alternativeName>
    <alternativeName>
        <fullName evidence="17">Gentiobiase G</fullName>
    </alternativeName>
</protein>
<evidence type="ECO:0000256" key="10">
    <source>
        <dbReference type="ARBA" id="ARBA00023277"/>
    </source>
</evidence>
<sequence>MHIAISPSFVRLLIALQYVSAIDVPLEAPLSWEEASERARSFVSHLTVSEKIGLATGSYGSPPFLPCVGTLAPIERLNYSGLCMSDGPNGVNRADGVSVFASGITVAATWDRRLMYERGLALGEEFRMKGVHVLLGPSTGPMGRHPRGGRNWEGFGPDPYLAGVAMNESVSGIEATGVQTSSKHYIGNEQETQRMPSTRDDGTVIEAISANIDDRTLHELYLWPFANAVQAGTASVMCAYSRLNQTYSCANSEILNTILKDELAFRGYVVSDWGATHSTATFAEAGLDLEMPGNVTGSGIPCYFGDALLEAVQANVVTADRLEDMATRVMTPYFRLHQDKNFPATDPATGPTLLVTQLGHGSPLAGAYAEVPALDVRADHARGIRELGAAGTVLLKNVNGALPLINETSFALFGNGLPDPTIGSAFVPPRAEVVSEGFETGTLDIGGGSGSMRHTKLVSPLEAIRNKVNALGGRIQLLLDNNEIAAGRFSTIYPTPQVCLLFLKAYASEGADRPDLNLQWNATMAVESTAALCPNTIVITHGPGVVLMPWANNENVTAILAAHYPGEEIGNSITDVLWGTVEPSGRLPYSIPRDESDAGPPILVLPKNTTNSSAWTEDFVEGQMIDYRYFDASPGNAPLYEFGFGLSYTKFEMGESLKAQLIVSPLDRYADKSMGIAPGGLVDLWTRIAVVTVNVTNLGHRAGSALPQLYVSLPQDTTPQGTPVKVLRGFSKLHLQPGETQQAEFVLMRRDLSYWNAEEREWVIPRGSLSLSSGFSSKDLRANTTIMIQ</sequence>
<evidence type="ECO:0000256" key="5">
    <source>
        <dbReference type="ARBA" id="ARBA00012744"/>
    </source>
</evidence>
<dbReference type="RefSeq" id="XP_069304407.1">
    <property type="nucleotide sequence ID" value="XM_069453598.1"/>
</dbReference>
<organism evidence="20 21">
    <name type="scientific">Alternaria dauci</name>
    <dbReference type="NCBI Taxonomy" id="48095"/>
    <lineage>
        <taxon>Eukaryota</taxon>
        <taxon>Fungi</taxon>
        <taxon>Dikarya</taxon>
        <taxon>Ascomycota</taxon>
        <taxon>Pezizomycotina</taxon>
        <taxon>Dothideomycetes</taxon>
        <taxon>Pleosporomycetidae</taxon>
        <taxon>Pleosporales</taxon>
        <taxon>Pleosporineae</taxon>
        <taxon>Pleosporaceae</taxon>
        <taxon>Alternaria</taxon>
        <taxon>Alternaria sect. Porri</taxon>
    </lineage>
</organism>
<feature type="domain" description="Fibronectin type III-like" evidence="19">
    <location>
        <begin position="705"/>
        <end position="777"/>
    </location>
</feature>
<keyword evidence="6" id="KW-0964">Secreted</keyword>
<dbReference type="InterPro" id="IPR013783">
    <property type="entry name" value="Ig-like_fold"/>
</dbReference>
<dbReference type="PRINTS" id="PR00133">
    <property type="entry name" value="GLHYDRLASE3"/>
</dbReference>
<keyword evidence="11" id="KW-0326">Glycosidase</keyword>
<evidence type="ECO:0000256" key="15">
    <source>
        <dbReference type="ARBA" id="ARBA00041276"/>
    </source>
</evidence>
<evidence type="ECO:0000256" key="11">
    <source>
        <dbReference type="ARBA" id="ARBA00023295"/>
    </source>
</evidence>
<evidence type="ECO:0000256" key="1">
    <source>
        <dbReference type="ARBA" id="ARBA00000448"/>
    </source>
</evidence>
<dbReference type="Gene3D" id="3.40.50.1700">
    <property type="entry name" value="Glycoside hydrolase family 3 C-terminal domain"/>
    <property type="match status" value="1"/>
</dbReference>
<dbReference type="Gene3D" id="2.60.40.10">
    <property type="entry name" value="Immunoglobulins"/>
    <property type="match status" value="1"/>
</dbReference>
<comment type="subcellular location">
    <subcellularLocation>
        <location evidence="2">Secreted</location>
    </subcellularLocation>
</comment>
<keyword evidence="12" id="KW-0624">Polysaccharide degradation</keyword>
<dbReference type="InterPro" id="IPR002772">
    <property type="entry name" value="Glyco_hydro_3_C"/>
</dbReference>
<dbReference type="InterPro" id="IPR026891">
    <property type="entry name" value="Fn3-like"/>
</dbReference>
<dbReference type="PANTHER" id="PTHR42715:SF12">
    <property type="entry name" value="BETA-GLUCOSIDASE G-RELATED"/>
    <property type="match status" value="1"/>
</dbReference>
<evidence type="ECO:0000256" key="9">
    <source>
        <dbReference type="ARBA" id="ARBA00023180"/>
    </source>
</evidence>
<evidence type="ECO:0000256" key="7">
    <source>
        <dbReference type="ARBA" id="ARBA00022729"/>
    </source>
</evidence>
<feature type="signal peptide" evidence="18">
    <location>
        <begin position="1"/>
        <end position="21"/>
    </location>
</feature>
<dbReference type="InterPro" id="IPR050288">
    <property type="entry name" value="Cellulose_deg_GH3"/>
</dbReference>
<gene>
    <name evidence="20" type="ORF">ACET3X_007244</name>
</gene>
<keyword evidence="21" id="KW-1185">Reference proteome</keyword>
<dbReference type="InterPro" id="IPR017853">
    <property type="entry name" value="GH"/>
</dbReference>
<evidence type="ECO:0000256" key="13">
    <source>
        <dbReference type="ARBA" id="ARBA00024983"/>
    </source>
</evidence>
<evidence type="ECO:0000256" key="17">
    <source>
        <dbReference type="ARBA" id="ARBA00041808"/>
    </source>
</evidence>
<proteinExistence type="inferred from homology"/>
<name>A0ABR3UBE3_9PLEO</name>
<evidence type="ECO:0000256" key="12">
    <source>
        <dbReference type="ARBA" id="ARBA00023326"/>
    </source>
</evidence>
<evidence type="ECO:0000313" key="20">
    <source>
        <dbReference type="EMBL" id="KAL1793823.1"/>
    </source>
</evidence>
<keyword evidence="10" id="KW-0119">Carbohydrate metabolism</keyword>
<evidence type="ECO:0000256" key="16">
    <source>
        <dbReference type="ARBA" id="ARBA00041601"/>
    </source>
</evidence>
<dbReference type="GeneID" id="96087566"/>
<comment type="similarity">
    <text evidence="4">Belongs to the glycosyl hydrolase 3 family.</text>
</comment>
<dbReference type="PANTHER" id="PTHR42715">
    <property type="entry name" value="BETA-GLUCOSIDASE"/>
    <property type="match status" value="1"/>
</dbReference>
<dbReference type="SUPFAM" id="SSF52279">
    <property type="entry name" value="Beta-D-glucan exohydrolase, C-terminal domain"/>
    <property type="match status" value="1"/>
</dbReference>
<evidence type="ECO:0000256" key="8">
    <source>
        <dbReference type="ARBA" id="ARBA00022801"/>
    </source>
</evidence>
<keyword evidence="9" id="KW-0325">Glycoprotein</keyword>
<comment type="catalytic activity">
    <reaction evidence="1">
        <text>Hydrolysis of terminal, non-reducing beta-D-glucosyl residues with release of beta-D-glucose.</text>
        <dbReference type="EC" id="3.2.1.21"/>
    </reaction>
</comment>
<feature type="chain" id="PRO_5046461057" description="Probable beta-glucosidase G" evidence="18">
    <location>
        <begin position="22"/>
        <end position="789"/>
    </location>
</feature>
<dbReference type="Pfam" id="PF14310">
    <property type="entry name" value="Fn3-like"/>
    <property type="match status" value="1"/>
</dbReference>
<comment type="function">
    <text evidence="13">Beta-glucosidases are one of a number of cellulolytic enzymes involved in the degradation of cellulosic biomass. Catalyzes the last step releasing glucose from the inhibitory cellobiose.</text>
</comment>
<evidence type="ECO:0000259" key="19">
    <source>
        <dbReference type="SMART" id="SM01217"/>
    </source>
</evidence>
<dbReference type="SMART" id="SM01217">
    <property type="entry name" value="Fn3_like"/>
    <property type="match status" value="1"/>
</dbReference>
<reference evidence="20 21" key="1">
    <citation type="submission" date="2024-09" db="EMBL/GenBank/DDBJ databases">
        <title>T2T genomes of carrot and Alternaria dauci and their utility for understanding host-pathogen interaction during carrot leaf blight disease.</title>
        <authorList>
            <person name="Liu W."/>
            <person name="Xu S."/>
            <person name="Ou C."/>
            <person name="Liu X."/>
            <person name="Zhuang F."/>
            <person name="Deng X.W."/>
        </authorList>
    </citation>
    <scope>NUCLEOTIDE SEQUENCE [LARGE SCALE GENOMIC DNA]</scope>
    <source>
        <strain evidence="20 21">A2016</strain>
    </source>
</reference>
<evidence type="ECO:0000256" key="6">
    <source>
        <dbReference type="ARBA" id="ARBA00022525"/>
    </source>
</evidence>
<dbReference type="Proteomes" id="UP001578633">
    <property type="component" value="Chromosome 7"/>
</dbReference>
<evidence type="ECO:0000256" key="18">
    <source>
        <dbReference type="SAM" id="SignalP"/>
    </source>
</evidence>
<dbReference type="EMBL" id="JBHGVX010000007">
    <property type="protein sequence ID" value="KAL1793823.1"/>
    <property type="molecule type" value="Genomic_DNA"/>
</dbReference>
<evidence type="ECO:0000256" key="3">
    <source>
        <dbReference type="ARBA" id="ARBA00004987"/>
    </source>
</evidence>
<dbReference type="SUPFAM" id="SSF51445">
    <property type="entry name" value="(Trans)glycosidases"/>
    <property type="match status" value="1"/>
</dbReference>
<keyword evidence="8" id="KW-0378">Hydrolase</keyword>
<evidence type="ECO:0000256" key="14">
    <source>
        <dbReference type="ARBA" id="ARBA00039579"/>
    </source>
</evidence>
<comment type="pathway">
    <text evidence="3">Glycan metabolism; cellulose degradation.</text>
</comment>
<dbReference type="Pfam" id="PF00933">
    <property type="entry name" value="Glyco_hydro_3"/>
    <property type="match status" value="1"/>
</dbReference>
<dbReference type="Pfam" id="PF01915">
    <property type="entry name" value="Glyco_hydro_3_C"/>
    <property type="match status" value="1"/>
</dbReference>
<dbReference type="InterPro" id="IPR036962">
    <property type="entry name" value="Glyco_hydro_3_N_sf"/>
</dbReference>
<dbReference type="InterPro" id="IPR036881">
    <property type="entry name" value="Glyco_hydro_3_C_sf"/>
</dbReference>
<evidence type="ECO:0000313" key="21">
    <source>
        <dbReference type="Proteomes" id="UP001578633"/>
    </source>
</evidence>